<reference evidence="1 2" key="1">
    <citation type="journal article" date="2023" name="Elife">
        <title>Identification of key yeast species and microbe-microbe interactions impacting larval growth of Drosophila in the wild.</title>
        <authorList>
            <person name="Mure A."/>
            <person name="Sugiura Y."/>
            <person name="Maeda R."/>
            <person name="Honda K."/>
            <person name="Sakurai N."/>
            <person name="Takahashi Y."/>
            <person name="Watada M."/>
            <person name="Katoh T."/>
            <person name="Gotoh A."/>
            <person name="Gotoh Y."/>
            <person name="Taniguchi I."/>
            <person name="Nakamura K."/>
            <person name="Hayashi T."/>
            <person name="Katayama T."/>
            <person name="Uemura T."/>
            <person name="Hattori Y."/>
        </authorList>
    </citation>
    <scope>NUCLEOTIDE SEQUENCE [LARGE SCALE GENOMIC DNA]</scope>
    <source>
        <strain evidence="1 2">SC-9</strain>
    </source>
</reference>
<sequence length="98" mass="11362">MIGYWEYEKKIFDFFFLDFGISIAKININSEDGSNDSSDNLFFNTLISNPEKNISSIVRNDISSIVQVFDQFNGKAKEALFQRRVGASSKKRKKKNFY</sequence>
<dbReference type="EMBL" id="BTFZ01000011">
    <property type="protein sequence ID" value="GMM37018.1"/>
    <property type="molecule type" value="Genomic_DNA"/>
</dbReference>
<gene>
    <name evidence="1" type="ORF">DASC09_043430</name>
</gene>
<comment type="caution">
    <text evidence="1">The sequence shown here is derived from an EMBL/GenBank/DDBJ whole genome shotgun (WGS) entry which is preliminary data.</text>
</comment>
<name>A0AAV5QSA1_9ASCO</name>
<accession>A0AAV5QSA1</accession>
<dbReference type="RefSeq" id="XP_064854014.1">
    <property type="nucleotide sequence ID" value="XM_064997942.1"/>
</dbReference>
<keyword evidence="2" id="KW-1185">Reference proteome</keyword>
<organism evidence="1 2">
    <name type="scientific">Saccharomycopsis crataegensis</name>
    <dbReference type="NCBI Taxonomy" id="43959"/>
    <lineage>
        <taxon>Eukaryota</taxon>
        <taxon>Fungi</taxon>
        <taxon>Dikarya</taxon>
        <taxon>Ascomycota</taxon>
        <taxon>Saccharomycotina</taxon>
        <taxon>Saccharomycetes</taxon>
        <taxon>Saccharomycopsidaceae</taxon>
        <taxon>Saccharomycopsis</taxon>
    </lineage>
</organism>
<dbReference type="AlphaFoldDB" id="A0AAV5QSA1"/>
<evidence type="ECO:0000313" key="2">
    <source>
        <dbReference type="Proteomes" id="UP001360560"/>
    </source>
</evidence>
<evidence type="ECO:0000313" key="1">
    <source>
        <dbReference type="EMBL" id="GMM37018.1"/>
    </source>
</evidence>
<protein>
    <submittedName>
        <fullName evidence="1">Uncharacterized protein</fullName>
    </submittedName>
</protein>
<proteinExistence type="predicted"/>
<dbReference type="GeneID" id="90074993"/>
<dbReference type="Proteomes" id="UP001360560">
    <property type="component" value="Unassembled WGS sequence"/>
</dbReference>